<evidence type="ECO:0000313" key="2">
    <source>
        <dbReference type="Proteomes" id="UP000499080"/>
    </source>
</evidence>
<dbReference type="AlphaFoldDB" id="A0A4Y2F161"/>
<evidence type="ECO:0000313" key="1">
    <source>
        <dbReference type="EMBL" id="GBM34507.1"/>
    </source>
</evidence>
<proteinExistence type="predicted"/>
<gene>
    <name evidence="1" type="ORF">AVEN_139130_1</name>
</gene>
<feature type="non-terminal residue" evidence="1">
    <location>
        <position position="1"/>
    </location>
</feature>
<dbReference type="EMBL" id="BGPR01172116">
    <property type="protein sequence ID" value="GBM34507.1"/>
    <property type="molecule type" value="Genomic_DNA"/>
</dbReference>
<reference evidence="1 2" key="1">
    <citation type="journal article" date="2019" name="Sci. Rep.">
        <title>Orb-weaving spider Araneus ventricosus genome elucidates the spidroin gene catalogue.</title>
        <authorList>
            <person name="Kono N."/>
            <person name="Nakamura H."/>
            <person name="Ohtoshi R."/>
            <person name="Moran D.A.P."/>
            <person name="Shinohara A."/>
            <person name="Yoshida Y."/>
            <person name="Fujiwara M."/>
            <person name="Mori M."/>
            <person name="Tomita M."/>
            <person name="Arakawa K."/>
        </authorList>
    </citation>
    <scope>NUCLEOTIDE SEQUENCE [LARGE SCALE GENOMIC DNA]</scope>
</reference>
<dbReference type="Proteomes" id="UP000499080">
    <property type="component" value="Unassembled WGS sequence"/>
</dbReference>
<protein>
    <submittedName>
        <fullName evidence="1">Uncharacterized protein</fullName>
    </submittedName>
</protein>
<keyword evidence="2" id="KW-1185">Reference proteome</keyword>
<accession>A0A4Y2F161</accession>
<sequence>TVNKSVLFKALCVVAVSRGWWTPNLKLSELTRDCFFHLAFIEYVPQETLQRAVLDKTKIAKRAFEMANFHFEICDRSGMYLSIYVFIS</sequence>
<organism evidence="1 2">
    <name type="scientific">Araneus ventricosus</name>
    <name type="common">Orbweaver spider</name>
    <name type="synonym">Epeira ventricosa</name>
    <dbReference type="NCBI Taxonomy" id="182803"/>
    <lineage>
        <taxon>Eukaryota</taxon>
        <taxon>Metazoa</taxon>
        <taxon>Ecdysozoa</taxon>
        <taxon>Arthropoda</taxon>
        <taxon>Chelicerata</taxon>
        <taxon>Arachnida</taxon>
        <taxon>Araneae</taxon>
        <taxon>Araneomorphae</taxon>
        <taxon>Entelegynae</taxon>
        <taxon>Araneoidea</taxon>
        <taxon>Araneidae</taxon>
        <taxon>Araneus</taxon>
    </lineage>
</organism>
<name>A0A4Y2F161_ARAVE</name>
<comment type="caution">
    <text evidence="1">The sequence shown here is derived from an EMBL/GenBank/DDBJ whole genome shotgun (WGS) entry which is preliminary data.</text>
</comment>